<gene>
    <name evidence="5" type="ORF">QJ522_15205</name>
</gene>
<dbReference type="InterPro" id="IPR008963">
    <property type="entry name" value="Purple_acid_Pase-like_N"/>
</dbReference>
<dbReference type="Gene3D" id="2.60.40.380">
    <property type="entry name" value="Purple acid phosphatase-like, N-terminal"/>
    <property type="match status" value="1"/>
</dbReference>
<dbReference type="Gene3D" id="3.60.21.10">
    <property type="match status" value="1"/>
</dbReference>
<comment type="caution">
    <text evidence="5">The sequence shown here is derived from an EMBL/GenBank/DDBJ whole genome shotgun (WGS) entry which is preliminary data.</text>
</comment>
<proteinExistence type="predicted"/>
<evidence type="ECO:0000256" key="1">
    <source>
        <dbReference type="ARBA" id="ARBA00022729"/>
    </source>
</evidence>
<dbReference type="InterPro" id="IPR015914">
    <property type="entry name" value="PAPs_N"/>
</dbReference>
<feature type="domain" description="Purple acid phosphatase N-terminal" evidence="4">
    <location>
        <begin position="25"/>
        <end position="119"/>
    </location>
</feature>
<keyword evidence="6" id="KW-1185">Reference proteome</keyword>
<feature type="domain" description="Calcineurin-like phosphoesterase" evidence="3">
    <location>
        <begin position="128"/>
        <end position="322"/>
    </location>
</feature>
<dbReference type="AlphaFoldDB" id="A0AAW6U395"/>
<dbReference type="InterPro" id="IPR039331">
    <property type="entry name" value="PAPs-like"/>
</dbReference>
<name>A0AAW6U395_9BACT</name>
<organism evidence="5 6">
    <name type="scientific">Anaerobaca lacustris</name>
    <dbReference type="NCBI Taxonomy" id="3044600"/>
    <lineage>
        <taxon>Bacteria</taxon>
        <taxon>Pseudomonadati</taxon>
        <taxon>Planctomycetota</taxon>
        <taxon>Phycisphaerae</taxon>
        <taxon>Sedimentisphaerales</taxon>
        <taxon>Anaerobacaceae</taxon>
        <taxon>Anaerobaca</taxon>
    </lineage>
</organism>
<dbReference type="PANTHER" id="PTHR22953:SF153">
    <property type="entry name" value="PURPLE ACID PHOSPHATASE"/>
    <property type="match status" value="1"/>
</dbReference>
<dbReference type="RefSeq" id="WP_349245817.1">
    <property type="nucleotide sequence ID" value="NZ_JASCXX010000019.1"/>
</dbReference>
<dbReference type="Pfam" id="PF16656">
    <property type="entry name" value="Pur_ac_phosph_N"/>
    <property type="match status" value="1"/>
</dbReference>
<protein>
    <submittedName>
        <fullName evidence="5">FN3 domain-containing metallophosphoesterase family protein</fullName>
        <ecNumber evidence="5">3.1.-.-</ecNumber>
    </submittedName>
</protein>
<dbReference type="GO" id="GO:0003993">
    <property type="term" value="F:acid phosphatase activity"/>
    <property type="evidence" value="ECO:0007669"/>
    <property type="project" value="InterPro"/>
</dbReference>
<dbReference type="Pfam" id="PF00149">
    <property type="entry name" value="Metallophos"/>
    <property type="match status" value="1"/>
</dbReference>
<evidence type="ECO:0000256" key="2">
    <source>
        <dbReference type="SAM" id="SignalP"/>
    </source>
</evidence>
<evidence type="ECO:0000259" key="4">
    <source>
        <dbReference type="Pfam" id="PF16656"/>
    </source>
</evidence>
<keyword evidence="1 2" id="KW-0732">Signal</keyword>
<dbReference type="GO" id="GO:0046872">
    <property type="term" value="F:metal ion binding"/>
    <property type="evidence" value="ECO:0007669"/>
    <property type="project" value="InterPro"/>
</dbReference>
<feature type="signal peptide" evidence="2">
    <location>
        <begin position="1"/>
        <end position="16"/>
    </location>
</feature>
<sequence>MAVLLGLLVLSAPTRAARIAVGPYLQAPSETSMTVMWITDVNAVSWVEYGTGESLDQKAHRSRHGLIDADRTIHTVTIEGLAPGREYRYRVCSKEIVTFKPYEVTYGETVASDTYTFTTLDGRKDSISFIVLNDIHERNEVLISLTRLAQSQPFDLVFLNGDILGHIENEPQIIDHVLAPCTALFAKQTPFVYVRGNHETRGKFARRLPDYITLPDGRYYHSFDHGPVRFVVMDGGEDKRDTDKEYSGLVDFDRYRAVQRKWLEAEIRSEAFRKAAFRVVVVHMPPQPSERWHGPDDMYQTWRTLYNEGKVDLVISGHTHHYEIRPPVEGVCEYPTIIGGAPQDGAATVVRVDATADHLRVTMTRDDGQIVGTYAIDKVKADSAAAL</sequence>
<dbReference type="InterPro" id="IPR029052">
    <property type="entry name" value="Metallo-depent_PP-like"/>
</dbReference>
<dbReference type="SUPFAM" id="SSF56300">
    <property type="entry name" value="Metallo-dependent phosphatases"/>
    <property type="match status" value="1"/>
</dbReference>
<feature type="chain" id="PRO_5043588596" evidence="2">
    <location>
        <begin position="17"/>
        <end position="387"/>
    </location>
</feature>
<evidence type="ECO:0000313" key="6">
    <source>
        <dbReference type="Proteomes" id="UP001431776"/>
    </source>
</evidence>
<reference evidence="5" key="1">
    <citation type="submission" date="2023-05" db="EMBL/GenBank/DDBJ databases">
        <title>Anaerotaeda fermentans gen. nov., sp. nov., a novel anaerobic planctomycete of the new family within the order Sedimentisphaerales isolated from Taman Peninsula, Russia.</title>
        <authorList>
            <person name="Khomyakova M.A."/>
            <person name="Merkel A.Y."/>
            <person name="Slobodkin A.I."/>
        </authorList>
    </citation>
    <scope>NUCLEOTIDE SEQUENCE</scope>
    <source>
        <strain evidence="5">M17dextr</strain>
    </source>
</reference>
<keyword evidence="5" id="KW-0378">Hydrolase</keyword>
<dbReference type="EMBL" id="JASCXX010000019">
    <property type="protein sequence ID" value="MDI6450408.1"/>
    <property type="molecule type" value="Genomic_DNA"/>
</dbReference>
<evidence type="ECO:0000259" key="3">
    <source>
        <dbReference type="Pfam" id="PF00149"/>
    </source>
</evidence>
<evidence type="ECO:0000313" key="5">
    <source>
        <dbReference type="EMBL" id="MDI6450408.1"/>
    </source>
</evidence>
<accession>A0AAW6U395</accession>
<dbReference type="Proteomes" id="UP001431776">
    <property type="component" value="Unassembled WGS sequence"/>
</dbReference>
<dbReference type="SUPFAM" id="SSF49363">
    <property type="entry name" value="Purple acid phosphatase, N-terminal domain"/>
    <property type="match status" value="1"/>
</dbReference>
<dbReference type="PANTHER" id="PTHR22953">
    <property type="entry name" value="ACID PHOSPHATASE RELATED"/>
    <property type="match status" value="1"/>
</dbReference>
<dbReference type="InterPro" id="IPR004843">
    <property type="entry name" value="Calcineurin-like_PHP"/>
</dbReference>
<dbReference type="EC" id="3.1.-.-" evidence="5"/>